<name>R6TT72_9BACT</name>
<keyword evidence="2" id="KW-0472">Membrane</keyword>
<evidence type="ECO:0000256" key="1">
    <source>
        <dbReference type="SAM" id="MobiDB-lite"/>
    </source>
</evidence>
<proteinExistence type="predicted"/>
<dbReference type="InterPro" id="IPR036179">
    <property type="entry name" value="Ig-like_dom_sf"/>
</dbReference>
<dbReference type="PROSITE" id="PS50835">
    <property type="entry name" value="IG_LIKE"/>
    <property type="match status" value="1"/>
</dbReference>
<dbReference type="InterPro" id="IPR007110">
    <property type="entry name" value="Ig-like_dom"/>
</dbReference>
<keyword evidence="2" id="KW-0812">Transmembrane</keyword>
<dbReference type="Gene3D" id="2.60.40.10">
    <property type="entry name" value="Immunoglobulins"/>
    <property type="match status" value="1"/>
</dbReference>
<sequence>MRKTFCLMLFVLMCCMLTIPAMAASEEPVITLQPQSPNYPEYSVAIYTVKAEGTNLKATWYMEWLGKTYTISDVGGAMQDWEPYAGESYGARKLDDNTFAFIFEGIEYDLDGAYIWCVIEDGHYSVTSQKNRISVGNENMPPEIVSIPSELTVEQGDLAEIRCVAKTTDGSELSFLWYETDTGKREDIRAVNRGTETADYLICDTDNVGTRNYVCLVESANGGMTYSSVVPVTVTEKQMITADPNNSHESSDENTKPSETNTETIVTDEVPDANTTNTPDVQGSNEGFPWWAIVLLCVVTAGIGFGVAFVVIKKKS</sequence>
<feature type="chain" id="PRO_5004432805" description="Ig-like domain-containing protein" evidence="3">
    <location>
        <begin position="24"/>
        <end position="316"/>
    </location>
</feature>
<dbReference type="SUPFAM" id="SSF48726">
    <property type="entry name" value="Immunoglobulin"/>
    <property type="match status" value="1"/>
</dbReference>
<evidence type="ECO:0000256" key="3">
    <source>
        <dbReference type="SAM" id="SignalP"/>
    </source>
</evidence>
<keyword evidence="3" id="KW-0732">Signal</keyword>
<evidence type="ECO:0000256" key="2">
    <source>
        <dbReference type="SAM" id="Phobius"/>
    </source>
</evidence>
<dbReference type="EMBL" id="CBFW010000386">
    <property type="protein sequence ID" value="CDC76628.1"/>
    <property type="molecule type" value="Genomic_DNA"/>
</dbReference>
<dbReference type="AlphaFoldDB" id="R6TT72"/>
<comment type="caution">
    <text evidence="5">The sequence shown here is derived from an EMBL/GenBank/DDBJ whole genome shotgun (WGS) entry which is preliminary data.</text>
</comment>
<dbReference type="InterPro" id="IPR013783">
    <property type="entry name" value="Ig-like_fold"/>
</dbReference>
<keyword evidence="2" id="KW-1133">Transmembrane helix</keyword>
<accession>R6TT72</accession>
<evidence type="ECO:0000313" key="5">
    <source>
        <dbReference type="EMBL" id="CDC76628.1"/>
    </source>
</evidence>
<reference evidence="5" key="1">
    <citation type="submission" date="2012-11" db="EMBL/GenBank/DDBJ databases">
        <title>Dependencies among metagenomic species, viruses, plasmids and units of genetic variation.</title>
        <authorList>
            <person name="Nielsen H.B."/>
            <person name="Almeida M."/>
            <person name="Juncker A.S."/>
            <person name="Rasmussen S."/>
            <person name="Li J."/>
            <person name="Sunagawa S."/>
            <person name="Plichta D."/>
            <person name="Gautier L."/>
            <person name="Le Chatelier E."/>
            <person name="Peletier E."/>
            <person name="Bonde I."/>
            <person name="Nielsen T."/>
            <person name="Manichanh C."/>
            <person name="Arumugam M."/>
            <person name="Batto J."/>
            <person name="Santos M.B.Q.D."/>
            <person name="Blom N."/>
            <person name="Borruel N."/>
            <person name="Burgdorf K.S."/>
            <person name="Boumezbeur F."/>
            <person name="Casellas F."/>
            <person name="Dore J."/>
            <person name="Guarner F."/>
            <person name="Hansen T."/>
            <person name="Hildebrand F."/>
            <person name="Kaas R.S."/>
            <person name="Kennedy S."/>
            <person name="Kristiansen K."/>
            <person name="Kultima J.R."/>
            <person name="Leonard P."/>
            <person name="Levenez F."/>
            <person name="Lund O."/>
            <person name="Moumen B."/>
            <person name="Le Paslier D."/>
            <person name="Pons N."/>
            <person name="Pedersen O."/>
            <person name="Prifti E."/>
            <person name="Qin J."/>
            <person name="Raes J."/>
            <person name="Tap J."/>
            <person name="Tims S."/>
            <person name="Ussery D.W."/>
            <person name="Yamada T."/>
            <person name="MetaHit consortium"/>
            <person name="Renault P."/>
            <person name="Sicheritz-Ponten T."/>
            <person name="Bork P."/>
            <person name="Wang J."/>
            <person name="Brunak S."/>
            <person name="Ehrlich S.D."/>
        </authorList>
    </citation>
    <scope>NUCLEOTIDE SEQUENCE [LARGE SCALE GENOMIC DNA]</scope>
</reference>
<protein>
    <recommendedName>
        <fullName evidence="4">Ig-like domain-containing protein</fullName>
    </recommendedName>
</protein>
<dbReference type="Proteomes" id="UP000017938">
    <property type="component" value="Unassembled WGS sequence"/>
</dbReference>
<feature type="region of interest" description="Disordered" evidence="1">
    <location>
        <begin position="241"/>
        <end position="281"/>
    </location>
</feature>
<evidence type="ECO:0000259" key="4">
    <source>
        <dbReference type="PROSITE" id="PS50835"/>
    </source>
</evidence>
<organism evidence="5 6">
    <name type="scientific">Candidatus Colimorpha enterica</name>
    <dbReference type="NCBI Taxonomy" id="3083063"/>
    <lineage>
        <taxon>Bacteria</taxon>
        <taxon>Pseudomonadati</taxon>
        <taxon>Bacteroidota</taxon>
        <taxon>Bacteroidia</taxon>
        <taxon>Bacteroidales</taxon>
        <taxon>Candidatus Colimorpha</taxon>
    </lineage>
</organism>
<evidence type="ECO:0000313" key="6">
    <source>
        <dbReference type="Proteomes" id="UP000017938"/>
    </source>
</evidence>
<feature type="transmembrane region" description="Helical" evidence="2">
    <location>
        <begin position="288"/>
        <end position="312"/>
    </location>
</feature>
<feature type="signal peptide" evidence="3">
    <location>
        <begin position="1"/>
        <end position="23"/>
    </location>
</feature>
<gene>
    <name evidence="5" type="ORF">BN580_02182</name>
</gene>
<feature type="domain" description="Ig-like" evidence="4">
    <location>
        <begin position="142"/>
        <end position="231"/>
    </location>
</feature>